<feature type="domain" description="Calx-beta" evidence="5">
    <location>
        <begin position="643"/>
        <end position="746"/>
    </location>
</feature>
<dbReference type="InterPro" id="IPR003644">
    <property type="entry name" value="Calx_beta"/>
</dbReference>
<sequence length="2322" mass="244902">AGDDYTAQSGQLNFDGNDGEVRTITIDILEDDIIEATEDYTLTLSNPSLALVAINTANATGNITDNDANPGVTGLAFDPTEVTVDEGAGTATFNVVLTGNVAESFSVNYGTLNGTADAAADFTATTGTLDFNGTDGETYQITVPILEDDIIELTEDFVVDLSGLTTTLIGINTPQATGRIIDNDEEPGVTGVAFEFTEVTVNEGDGTATFNVILTGNFAEPFTIDFATSDGTATDGSDYTGETGQLTFAGTDGEVQSVTIDIIDDLIIEPGEDFLVSLSNPSNNLVQINTPQANGIIDDNDAATGNGLAFESTNVTVNEGDGTATFNVVLTGNFPSSFTVDFTTSDGTATDGDDYNVASGQLTFAGTDGEIQSITVDILEDDIIEATENYTVSLSNVSLGLVDINTPSATGNITDNDTDPGNTGIAFEATEVTVNEGDGTATFNVVLTGDFAESFTIDFETADGTAVDAADYTGQTGQLTFAGTDGEVQTITIDIFEDDIIEATENYTVTLSNPSLALVAINTPNATGNIEDNDADPGVTGLSFDPVVVTVNEGDGTATFNVVLTGNFPEAFTVDFATTDGTAIDGLDYTAQSGQLNFAGTDGEVQTITIDILEDDIIEFTEDFTVTLSNVSSALVAINTPVATGNIEDNDSDPGVTGIAFEATEVTVNEGDGIAIFTVTLTGNVAESFSLDYGTLNDTAEAAADFTATTGTLDFDGNDGESYEIQVPILEDDIIEITERFLVDLSGLTTTLIAINTPQATGNIEDNDADPGVTGIAFEAAEVTVNEADGTATFNVILTGNFAEPFTVDFATSDGTALDALDYTAQSGQLSFAGTDGEIQTITIDILEDDIIEATEDYLVTLSNASSTLVAINTPEATGNIEDNDADPGVTGIAFEATEVTVNEGDGTATFNVILTGNFAEPFTIDFATADGTALDALDYTAQTGQLSFAGTDGEIQTITIDILEDDIIEITEDYIVSLSNPSLGLVVINTPTATGNIVDNDADPGVTGIAFESTEVTVNEGDGTATFNVVLTGNFAEPFTVDFATSDGTALDVLDYTAQTGQLSFAGTDGEIQTITIDILEDDIIEATEDYLVTLSNASSTLVTINTPEATGNIEDNDADPGVTGIAFEATEVTVNEGDGTATFNVVLTGNFAESFTVDFATSDGTATNGLDYTEQIGQLSFAGTDGETQQIVVPILEDDIIEATEDYLITLSNASSTLVAINTPEATGNIEDNDADPGVTGVAFDTLEVTVNEGDGTATFNVVLTGNFAEPFTVDFATSDGTATDIDDYTGQIGQLSFVGTDGEIQSIIIDILEDDIIEATENYTVTLSNPSLGLVTVNTPAATGNIVDNDAEPGVTGVAFEATEITVNEGDGTATFNVVITGNFAEAFTVDFATSDGSALDTEDYTGITGQLSFAGNDGEIQQIIVPILEDDIIEPTEDYTVTLSNASSTLVNINTLNAIGNIIDNDAQPGVTGIAFETAEVIVNEADGTAIFNVILIGNVSEAFTVDYVTSDGTAINAEDYTTVAGQLSFDGNDGEIQQIIVPILEDDIIEEIENFVVTLSNISTDLIEINSDTSVGSIVDNDAEPGITGIAFEATEVTVNEGDGTATFNVVLTGNFAESFTVDFASAEGTATDSEDYTGLSGQLSFAGNNGEIQPIIIDILEDDIIEAIENFTINLSNPSLALVDINTTTATGNIIDNDAEPGVTGIAFEATEITVNEGDGTATFNVVLTGNLGEPFTVEYSTSDASATGDEDYTISTGTLTFEGTNGEVQQITVAIIDDILVENPESFFVQLSNLSTDLIEINSGEAQGTIIDNDSDDDFPGDVFVTCEDDVPPVDTLVFNAEGCDYTEEFTKEFVGLDDGCPTEYTINRTWTITDCVGNVRTHTQVITIEDNILPNFVEELPQDITISCTETIEPAVLTAVDNCDTEVEVIFTETQSESPSCGNEFVIVRTWTVSDCSGNTNEHVQVITVEDDEAPVFLGELPEDMIVECEQIPDAVVLEATDNCDPDVMIDFTETVTNDEDCIMGYTITRTWTAIDCSGNSATHVQILTIEPSGPIMASDYLEEFSIVCGDMIPEVPEIEFTGGCGGLEVEFTEDTQFPDEPADYQIIRTWTVTDICGEQAVFQQIINVVQAKREEISIEICVDDAPIDLLDYLPEIFDRNGLFTPDRDGIALNGSILDPANTEIGEYQIDYSSIVVTCAYNATYTISFNRDCIDCSRDDIIISKTVTPNGDGLNDFFEIKGTEACGYSYDVMIFNRWGDKVFEAREYQNNWSGFSPRNAVGGSGVLPSGTYYYIINITGTEFEPFNGFIFLGN</sequence>
<feature type="domain" description="Calx-beta" evidence="5">
    <location>
        <begin position="1228"/>
        <end position="1331"/>
    </location>
</feature>
<dbReference type="Pfam" id="PF13585">
    <property type="entry name" value="CHU_C"/>
    <property type="match status" value="1"/>
</dbReference>
<proteinExistence type="predicted"/>
<evidence type="ECO:0000256" key="3">
    <source>
        <dbReference type="ARBA" id="ARBA00022837"/>
    </source>
</evidence>
<dbReference type="Pfam" id="PF23237">
    <property type="entry name" value="HYR_4C"/>
    <property type="match status" value="2"/>
</dbReference>
<keyword evidence="7" id="KW-1185">Reference proteome</keyword>
<evidence type="ECO:0000313" key="7">
    <source>
        <dbReference type="Proteomes" id="UP000718451"/>
    </source>
</evidence>
<dbReference type="SMART" id="SM00237">
    <property type="entry name" value="Calx_beta"/>
    <property type="match status" value="15"/>
</dbReference>
<evidence type="ECO:0000256" key="1">
    <source>
        <dbReference type="ARBA" id="ARBA00022729"/>
    </source>
</evidence>
<dbReference type="InterPro" id="IPR057078">
    <property type="entry name" value="HYR-4C"/>
</dbReference>
<evidence type="ECO:0000256" key="4">
    <source>
        <dbReference type="ARBA" id="ARBA00023065"/>
    </source>
</evidence>
<dbReference type="RefSeq" id="WP_168550565.1">
    <property type="nucleotide sequence ID" value="NZ_JAAWWL010000001.1"/>
</dbReference>
<organism evidence="6 7">
    <name type="scientific">Croceivirga thetidis</name>
    <dbReference type="NCBI Taxonomy" id="2721623"/>
    <lineage>
        <taxon>Bacteria</taxon>
        <taxon>Pseudomonadati</taxon>
        <taxon>Bacteroidota</taxon>
        <taxon>Flavobacteriia</taxon>
        <taxon>Flavobacteriales</taxon>
        <taxon>Flavobacteriaceae</taxon>
        <taxon>Croceivirga</taxon>
    </lineage>
</organism>
<dbReference type="InterPro" id="IPR051171">
    <property type="entry name" value="CaCA"/>
</dbReference>
<feature type="domain" description="Calx-beta" evidence="5">
    <location>
        <begin position="994"/>
        <end position="1097"/>
    </location>
</feature>
<feature type="domain" description="Calx-beta" evidence="5">
    <location>
        <begin position="877"/>
        <end position="980"/>
    </location>
</feature>
<dbReference type="PANTHER" id="PTHR11878">
    <property type="entry name" value="SODIUM/CALCIUM EXCHANGER"/>
    <property type="match status" value="1"/>
</dbReference>
<feature type="domain" description="Calx-beta" evidence="5">
    <location>
        <begin position="1111"/>
        <end position="1214"/>
    </location>
</feature>
<evidence type="ECO:0000256" key="2">
    <source>
        <dbReference type="ARBA" id="ARBA00022737"/>
    </source>
</evidence>
<feature type="non-terminal residue" evidence="6">
    <location>
        <position position="1"/>
    </location>
</feature>
<accession>A0ABX1GK76</accession>
<evidence type="ECO:0000313" key="6">
    <source>
        <dbReference type="EMBL" id="NKI30307.1"/>
    </source>
</evidence>
<evidence type="ECO:0000259" key="5">
    <source>
        <dbReference type="SMART" id="SM00237"/>
    </source>
</evidence>
<protein>
    <submittedName>
        <fullName evidence="6">T9SS type B sorting domain-containing protein</fullName>
    </submittedName>
</protein>
<dbReference type="PANTHER" id="PTHR11878:SF65">
    <property type="entry name" value="NA_CA-EXCHANGE PROTEIN, ISOFORM G"/>
    <property type="match status" value="1"/>
</dbReference>
<feature type="domain" description="Calx-beta" evidence="5">
    <location>
        <begin position="293"/>
        <end position="395"/>
    </location>
</feature>
<dbReference type="Pfam" id="PF03160">
    <property type="entry name" value="Calx-beta"/>
    <property type="match status" value="16"/>
</dbReference>
<feature type="domain" description="Calx-beta" evidence="5">
    <location>
        <begin position="760"/>
        <end position="863"/>
    </location>
</feature>
<keyword evidence="2" id="KW-0677">Repeat</keyword>
<feature type="domain" description="Calx-beta" evidence="5">
    <location>
        <begin position="1345"/>
        <end position="1448"/>
    </location>
</feature>
<feature type="domain" description="Calx-beta" evidence="5">
    <location>
        <begin position="176"/>
        <end position="279"/>
    </location>
</feature>
<keyword evidence="1" id="KW-0732">Signal</keyword>
<feature type="domain" description="Calx-beta" evidence="5">
    <location>
        <begin position="59"/>
        <end position="162"/>
    </location>
</feature>
<feature type="domain" description="Calx-beta" evidence="5">
    <location>
        <begin position="1696"/>
        <end position="1799"/>
    </location>
</feature>
<dbReference type="Proteomes" id="UP000718451">
    <property type="component" value="Unassembled WGS sequence"/>
</dbReference>
<keyword evidence="4" id="KW-0406">Ion transport</keyword>
<keyword evidence="3" id="KW-0106">Calcium</keyword>
<reference evidence="6 7" key="1">
    <citation type="submission" date="2020-04" db="EMBL/GenBank/DDBJ databases">
        <authorList>
            <person name="Yoon J."/>
        </authorList>
    </citation>
    <scope>NUCLEOTIDE SEQUENCE [LARGE SCALE GENOMIC DNA]</scope>
    <source>
        <strain evidence="6 7">DJ-13</strain>
    </source>
</reference>
<dbReference type="SUPFAM" id="SSF141072">
    <property type="entry name" value="CalX-like"/>
    <property type="match status" value="16"/>
</dbReference>
<gene>
    <name evidence="6" type="ORF">HCU67_00005</name>
</gene>
<keyword evidence="4" id="KW-0813">Transport</keyword>
<feature type="domain" description="Calx-beta" evidence="5">
    <location>
        <begin position="409"/>
        <end position="512"/>
    </location>
</feature>
<dbReference type="Gene3D" id="2.60.40.2030">
    <property type="match status" value="16"/>
</dbReference>
<feature type="domain" description="Calx-beta" evidence="5">
    <location>
        <begin position="1462"/>
        <end position="1565"/>
    </location>
</feature>
<comment type="caution">
    <text evidence="6">The sequence shown here is derived from an EMBL/GenBank/DDBJ whole genome shotgun (WGS) entry which is preliminary data.</text>
</comment>
<dbReference type="InterPro" id="IPR038081">
    <property type="entry name" value="CalX-like_sf"/>
</dbReference>
<dbReference type="NCBIfam" id="TIGR04131">
    <property type="entry name" value="Bac_Flav_CTERM"/>
    <property type="match status" value="1"/>
</dbReference>
<dbReference type="InterPro" id="IPR026341">
    <property type="entry name" value="T9SS_type_B"/>
</dbReference>
<name>A0ABX1GK76_9FLAO</name>
<feature type="domain" description="Calx-beta" evidence="5">
    <location>
        <begin position="1579"/>
        <end position="1682"/>
    </location>
</feature>
<feature type="domain" description="Calx-beta" evidence="5">
    <location>
        <begin position="526"/>
        <end position="629"/>
    </location>
</feature>
<dbReference type="EMBL" id="JAAWWL010000001">
    <property type="protein sequence ID" value="NKI30307.1"/>
    <property type="molecule type" value="Genomic_DNA"/>
</dbReference>